<evidence type="ECO:0000313" key="2">
    <source>
        <dbReference type="Proteomes" id="UP000053573"/>
    </source>
</evidence>
<reference evidence="2" key="1">
    <citation type="journal article" date="2015" name="PLoS Genet.">
        <title>The dynamic genome and transcriptome of the human fungal pathogen Blastomyces and close relative Emmonsia.</title>
        <authorList>
            <person name="Munoz J.F."/>
            <person name="Gauthier G.M."/>
            <person name="Desjardins C.A."/>
            <person name="Gallo J.E."/>
            <person name="Holder J."/>
            <person name="Sullivan T.D."/>
            <person name="Marty A.J."/>
            <person name="Carmen J.C."/>
            <person name="Chen Z."/>
            <person name="Ding L."/>
            <person name="Gujja S."/>
            <person name="Magrini V."/>
            <person name="Misas E."/>
            <person name="Mitreva M."/>
            <person name="Priest M."/>
            <person name="Saif S."/>
            <person name="Whiston E.A."/>
            <person name="Young S."/>
            <person name="Zeng Q."/>
            <person name="Goldman W.E."/>
            <person name="Mardis E.R."/>
            <person name="Taylor J.W."/>
            <person name="McEwen J.G."/>
            <person name="Clay O.K."/>
            <person name="Klein B.S."/>
            <person name="Cuomo C.A."/>
        </authorList>
    </citation>
    <scope>NUCLEOTIDE SEQUENCE [LARGE SCALE GENOMIC DNA]</scope>
    <source>
        <strain evidence="2">UAMH 139</strain>
    </source>
</reference>
<name>A0A0H1BJM7_9EURO</name>
<dbReference type="EMBL" id="LDEV01001494">
    <property type="protein sequence ID" value="KLJ11555.1"/>
    <property type="molecule type" value="Genomic_DNA"/>
</dbReference>
<keyword evidence="2" id="KW-1185">Reference proteome</keyword>
<dbReference type="AlphaFoldDB" id="A0A0H1BJM7"/>
<sequence>MRLKYATPKGKASDLRSTTLETWANEHMENTSSPDLVVVECKYRTYLHSILMAPQKILKILTMDQQPMPPSNFQNFPALTGCQNSSNQYEHISYSLVYSETSCGATLTN</sequence>
<evidence type="ECO:0000313" key="1">
    <source>
        <dbReference type="EMBL" id="KLJ11555.1"/>
    </source>
</evidence>
<proteinExistence type="predicted"/>
<protein>
    <submittedName>
        <fullName evidence="1">Uncharacterized protein</fullName>
    </submittedName>
</protein>
<comment type="caution">
    <text evidence="1">The sequence shown here is derived from an EMBL/GenBank/DDBJ whole genome shotgun (WGS) entry which is preliminary data.</text>
</comment>
<accession>A0A0H1BJM7</accession>
<organism evidence="1 2">
    <name type="scientific">Blastomyces silverae</name>
    <dbReference type="NCBI Taxonomy" id="2060906"/>
    <lineage>
        <taxon>Eukaryota</taxon>
        <taxon>Fungi</taxon>
        <taxon>Dikarya</taxon>
        <taxon>Ascomycota</taxon>
        <taxon>Pezizomycotina</taxon>
        <taxon>Eurotiomycetes</taxon>
        <taxon>Eurotiomycetidae</taxon>
        <taxon>Onygenales</taxon>
        <taxon>Ajellomycetaceae</taxon>
        <taxon>Blastomyces</taxon>
    </lineage>
</organism>
<gene>
    <name evidence="1" type="ORF">EMPG_13262</name>
</gene>
<dbReference type="Proteomes" id="UP000053573">
    <property type="component" value="Unassembled WGS sequence"/>
</dbReference>